<dbReference type="Proteomes" id="UP000277580">
    <property type="component" value="Unassembled WGS sequence"/>
</dbReference>
<organism evidence="2 3">
    <name type="scientific">Morchella conica CCBAS932</name>
    <dbReference type="NCBI Taxonomy" id="1392247"/>
    <lineage>
        <taxon>Eukaryota</taxon>
        <taxon>Fungi</taxon>
        <taxon>Dikarya</taxon>
        <taxon>Ascomycota</taxon>
        <taxon>Pezizomycotina</taxon>
        <taxon>Pezizomycetes</taxon>
        <taxon>Pezizales</taxon>
        <taxon>Morchellaceae</taxon>
        <taxon>Morchella</taxon>
    </lineage>
</organism>
<protein>
    <submittedName>
        <fullName evidence="2">Uncharacterized protein</fullName>
    </submittedName>
</protein>
<dbReference type="EMBL" id="ML119154">
    <property type="protein sequence ID" value="RPB09196.1"/>
    <property type="molecule type" value="Genomic_DNA"/>
</dbReference>
<evidence type="ECO:0000313" key="3">
    <source>
        <dbReference type="Proteomes" id="UP000277580"/>
    </source>
</evidence>
<gene>
    <name evidence="2" type="ORF">P167DRAFT_320802</name>
</gene>
<dbReference type="AlphaFoldDB" id="A0A3N4KF62"/>
<feature type="compositionally biased region" description="Polar residues" evidence="1">
    <location>
        <begin position="119"/>
        <end position="134"/>
    </location>
</feature>
<dbReference type="InParanoid" id="A0A3N4KF62"/>
<keyword evidence="3" id="KW-1185">Reference proteome</keyword>
<proteinExistence type="predicted"/>
<name>A0A3N4KF62_9PEZI</name>
<evidence type="ECO:0000313" key="2">
    <source>
        <dbReference type="EMBL" id="RPB09196.1"/>
    </source>
</evidence>
<feature type="compositionally biased region" description="Low complexity" evidence="1">
    <location>
        <begin position="71"/>
        <end position="83"/>
    </location>
</feature>
<feature type="region of interest" description="Disordered" evidence="1">
    <location>
        <begin position="1"/>
        <end position="221"/>
    </location>
</feature>
<dbReference type="OrthoDB" id="5425314at2759"/>
<reference evidence="2 3" key="1">
    <citation type="journal article" date="2018" name="Nat. Ecol. Evol.">
        <title>Pezizomycetes genomes reveal the molecular basis of ectomycorrhizal truffle lifestyle.</title>
        <authorList>
            <person name="Murat C."/>
            <person name="Payen T."/>
            <person name="Noel B."/>
            <person name="Kuo A."/>
            <person name="Morin E."/>
            <person name="Chen J."/>
            <person name="Kohler A."/>
            <person name="Krizsan K."/>
            <person name="Balestrini R."/>
            <person name="Da Silva C."/>
            <person name="Montanini B."/>
            <person name="Hainaut M."/>
            <person name="Levati E."/>
            <person name="Barry K.W."/>
            <person name="Belfiori B."/>
            <person name="Cichocki N."/>
            <person name="Clum A."/>
            <person name="Dockter R.B."/>
            <person name="Fauchery L."/>
            <person name="Guy J."/>
            <person name="Iotti M."/>
            <person name="Le Tacon F."/>
            <person name="Lindquist E.A."/>
            <person name="Lipzen A."/>
            <person name="Malagnac F."/>
            <person name="Mello A."/>
            <person name="Molinier V."/>
            <person name="Miyauchi S."/>
            <person name="Poulain J."/>
            <person name="Riccioni C."/>
            <person name="Rubini A."/>
            <person name="Sitrit Y."/>
            <person name="Splivallo R."/>
            <person name="Traeger S."/>
            <person name="Wang M."/>
            <person name="Zifcakova L."/>
            <person name="Wipf D."/>
            <person name="Zambonelli A."/>
            <person name="Paolocci F."/>
            <person name="Nowrousian M."/>
            <person name="Ottonello S."/>
            <person name="Baldrian P."/>
            <person name="Spatafora J.W."/>
            <person name="Henrissat B."/>
            <person name="Nagy L.G."/>
            <person name="Aury J.M."/>
            <person name="Wincker P."/>
            <person name="Grigoriev I.V."/>
            <person name="Bonfante P."/>
            <person name="Martin F.M."/>
        </authorList>
    </citation>
    <scope>NUCLEOTIDE SEQUENCE [LARGE SCALE GENOMIC DNA]</scope>
    <source>
        <strain evidence="2 3">CCBAS932</strain>
    </source>
</reference>
<accession>A0A3N4KF62</accession>
<feature type="compositionally biased region" description="Polar residues" evidence="1">
    <location>
        <begin position="153"/>
        <end position="175"/>
    </location>
</feature>
<evidence type="ECO:0000256" key="1">
    <source>
        <dbReference type="SAM" id="MobiDB-lite"/>
    </source>
</evidence>
<sequence length="277" mass="30124">MADPPRKPPRPNSPEKVITKKAPAPLPVRRTQLGNVIIDPNRWYGPPESEILEPAGTITPPLLDPDRPDRPLVSSPRPPGQSSRPREHPGFSLTALDPDVSERQTDLAPNASEGRTDLDTNVSEGRSNSTSSISPIFPLRPNPLGPSPLGEASTHTGQSAVSGTTLAGSSQSPRNGGTLAPNIGSGTSTPGPSFHSSQTARQSSTSGNPLTQPNVSNASNIHRTRSQLVRHYISLGRPIPQEVLDMPETEPRVRRRDWLPRKFKDFKKWCRRIARRD</sequence>
<feature type="compositionally biased region" description="Polar residues" evidence="1">
    <location>
        <begin position="184"/>
        <end position="221"/>
    </location>
</feature>